<evidence type="ECO:0000313" key="3">
    <source>
        <dbReference type="EMBL" id="KAF7352202.1"/>
    </source>
</evidence>
<feature type="domain" description="Protein kinase" evidence="2">
    <location>
        <begin position="65"/>
        <end position="334"/>
    </location>
</feature>
<feature type="region of interest" description="Disordered" evidence="1">
    <location>
        <begin position="246"/>
        <end position="334"/>
    </location>
</feature>
<protein>
    <recommendedName>
        <fullName evidence="2">Protein kinase domain-containing protein</fullName>
    </recommendedName>
</protein>
<dbReference type="GO" id="GO:0004672">
    <property type="term" value="F:protein kinase activity"/>
    <property type="evidence" value="ECO:0007669"/>
    <property type="project" value="InterPro"/>
</dbReference>
<dbReference type="GO" id="GO:0005524">
    <property type="term" value="F:ATP binding"/>
    <property type="evidence" value="ECO:0007669"/>
    <property type="project" value="InterPro"/>
</dbReference>
<evidence type="ECO:0000313" key="4">
    <source>
        <dbReference type="Proteomes" id="UP000620124"/>
    </source>
</evidence>
<proteinExistence type="predicted"/>
<sequence>MGIPHQNLPPSIHGGTFFTAANVNFYGTRKRRREETSDESPKTREEKCRRMEGEDEIEIIRSADLELIREIGSGPGYLLHAGRNRNRAVIVKVFHKGPTVQQQLEMTVALSKELMHPNVLRIKGISSSHSPSRFIVYENGHCMNAEILLAAALKNDLARSVTLGFTMVAEVSAGISYLCMQGVWSRAGDNALTVFNALLDKTLMSANRVLHKEKIKRDPAIPDPKRPGAVFDVNDEGSDVSVMLKTHVRESREAQDKDRDGAESVGADSRSASTNKRPKRGARKSKSSFQPKSSPRDETLENLAAASQALAREISRASRARSVESNDLRDLGFH</sequence>
<dbReference type="Proteomes" id="UP000620124">
    <property type="component" value="Unassembled WGS sequence"/>
</dbReference>
<reference evidence="3" key="1">
    <citation type="submission" date="2020-05" db="EMBL/GenBank/DDBJ databases">
        <title>Mycena genomes resolve the evolution of fungal bioluminescence.</title>
        <authorList>
            <person name="Tsai I.J."/>
        </authorList>
    </citation>
    <scope>NUCLEOTIDE SEQUENCE</scope>
    <source>
        <strain evidence="3">CCC161011</strain>
    </source>
</reference>
<keyword evidence="4" id="KW-1185">Reference proteome</keyword>
<dbReference type="InterPro" id="IPR011009">
    <property type="entry name" value="Kinase-like_dom_sf"/>
</dbReference>
<dbReference type="Gene3D" id="1.10.510.10">
    <property type="entry name" value="Transferase(Phosphotransferase) domain 1"/>
    <property type="match status" value="1"/>
</dbReference>
<dbReference type="SUPFAM" id="SSF56112">
    <property type="entry name" value="Protein kinase-like (PK-like)"/>
    <property type="match status" value="1"/>
</dbReference>
<feature type="compositionally biased region" description="Basic and acidic residues" evidence="1">
    <location>
        <begin position="313"/>
        <end position="334"/>
    </location>
</feature>
<feature type="compositionally biased region" description="Basic and acidic residues" evidence="1">
    <location>
        <begin position="247"/>
        <end position="262"/>
    </location>
</feature>
<dbReference type="OrthoDB" id="3026831at2759"/>
<organism evidence="3 4">
    <name type="scientific">Mycena venus</name>
    <dbReference type="NCBI Taxonomy" id="2733690"/>
    <lineage>
        <taxon>Eukaryota</taxon>
        <taxon>Fungi</taxon>
        <taxon>Dikarya</taxon>
        <taxon>Basidiomycota</taxon>
        <taxon>Agaricomycotina</taxon>
        <taxon>Agaricomycetes</taxon>
        <taxon>Agaricomycetidae</taxon>
        <taxon>Agaricales</taxon>
        <taxon>Marasmiineae</taxon>
        <taxon>Mycenaceae</taxon>
        <taxon>Mycena</taxon>
    </lineage>
</organism>
<dbReference type="PROSITE" id="PS50011">
    <property type="entry name" value="PROTEIN_KINASE_DOM"/>
    <property type="match status" value="1"/>
</dbReference>
<feature type="region of interest" description="Disordered" evidence="1">
    <location>
        <begin position="29"/>
        <end position="50"/>
    </location>
</feature>
<feature type="compositionally biased region" description="Basic and acidic residues" evidence="1">
    <location>
        <begin position="33"/>
        <end position="50"/>
    </location>
</feature>
<feature type="compositionally biased region" description="Basic residues" evidence="1">
    <location>
        <begin position="276"/>
        <end position="286"/>
    </location>
</feature>
<comment type="caution">
    <text evidence="3">The sequence shown here is derived from an EMBL/GenBank/DDBJ whole genome shotgun (WGS) entry which is preliminary data.</text>
</comment>
<name>A0A8H6Y3V8_9AGAR</name>
<evidence type="ECO:0000259" key="2">
    <source>
        <dbReference type="PROSITE" id="PS50011"/>
    </source>
</evidence>
<dbReference type="AlphaFoldDB" id="A0A8H6Y3V8"/>
<evidence type="ECO:0000256" key="1">
    <source>
        <dbReference type="SAM" id="MobiDB-lite"/>
    </source>
</evidence>
<dbReference type="EMBL" id="JACAZI010000009">
    <property type="protein sequence ID" value="KAF7352202.1"/>
    <property type="molecule type" value="Genomic_DNA"/>
</dbReference>
<dbReference type="InterPro" id="IPR000719">
    <property type="entry name" value="Prot_kinase_dom"/>
</dbReference>
<accession>A0A8H6Y3V8</accession>
<gene>
    <name evidence="3" type="ORF">MVEN_01183500</name>
</gene>